<feature type="signal peptide" evidence="1">
    <location>
        <begin position="1"/>
        <end position="18"/>
    </location>
</feature>
<organism evidence="2 3">
    <name type="scientific">Pseudomonas haemolytica</name>
    <dbReference type="NCBI Taxonomy" id="2600065"/>
    <lineage>
        <taxon>Bacteria</taxon>
        <taxon>Pseudomonadati</taxon>
        <taxon>Pseudomonadota</taxon>
        <taxon>Gammaproteobacteria</taxon>
        <taxon>Pseudomonadales</taxon>
        <taxon>Pseudomonadaceae</taxon>
        <taxon>Pseudomonas</taxon>
    </lineage>
</organism>
<accession>A0ABS1H088</accession>
<dbReference type="RefSeq" id="WP_200657663.1">
    <property type="nucleotide sequence ID" value="NZ_JAENSR010000009.1"/>
</dbReference>
<dbReference type="Proteomes" id="UP000620382">
    <property type="component" value="Unassembled WGS sequence"/>
</dbReference>
<protein>
    <recommendedName>
        <fullName evidence="4">UrcA family protein</fullName>
    </recommendedName>
</protein>
<evidence type="ECO:0000256" key="1">
    <source>
        <dbReference type="SAM" id="SignalP"/>
    </source>
</evidence>
<proteinExistence type="predicted"/>
<gene>
    <name evidence="2" type="ORF">JJD71_26530</name>
</gene>
<feature type="chain" id="PRO_5045244372" description="UrcA family protein" evidence="1">
    <location>
        <begin position="19"/>
        <end position="111"/>
    </location>
</feature>
<evidence type="ECO:0008006" key="4">
    <source>
        <dbReference type="Google" id="ProtNLM"/>
    </source>
</evidence>
<comment type="caution">
    <text evidence="2">The sequence shown here is derived from an EMBL/GenBank/DDBJ whole genome shotgun (WGS) entry which is preliminary data.</text>
</comment>
<sequence>MKTLITLILMTVSTIAFAEPVFSNPTSFSIVSEAQAVELNAEYTAMIEKVKANLEANHSGYTDEEIRAASSVVAKSINDCKSGTFVEILDCKRNIGDLTETLTADVIKSLK</sequence>
<name>A0ABS1H088_9PSED</name>
<reference evidence="2 3" key="1">
    <citation type="submission" date="2021-01" db="EMBL/GenBank/DDBJ databases">
        <title>Antibiotic resistance and phylogeny of Pseudomonas spp. isolated over three decades from chicken meat in the Norwegian food chain.</title>
        <authorList>
            <person name="Moen B."/>
        </authorList>
    </citation>
    <scope>NUCLEOTIDE SEQUENCE [LARGE SCALE GENOMIC DNA]</scope>
    <source>
        <strain evidence="2 3">MF6766</strain>
    </source>
</reference>
<keyword evidence="3" id="KW-1185">Reference proteome</keyword>
<evidence type="ECO:0000313" key="3">
    <source>
        <dbReference type="Proteomes" id="UP000620382"/>
    </source>
</evidence>
<dbReference type="EMBL" id="JAENSR010000009">
    <property type="protein sequence ID" value="MBK3462627.1"/>
    <property type="molecule type" value="Genomic_DNA"/>
</dbReference>
<evidence type="ECO:0000313" key="2">
    <source>
        <dbReference type="EMBL" id="MBK3462627.1"/>
    </source>
</evidence>
<keyword evidence="1" id="KW-0732">Signal</keyword>